<evidence type="ECO:0000259" key="1">
    <source>
        <dbReference type="SMART" id="SM01100"/>
    </source>
</evidence>
<proteinExistence type="predicted"/>
<dbReference type="Gene3D" id="1.20.5.1200">
    <property type="entry name" value="Alpha-tocopherol transfer"/>
    <property type="match status" value="1"/>
</dbReference>
<dbReference type="Gene3D" id="3.40.525.10">
    <property type="entry name" value="CRAL-TRIO lipid binding domain"/>
    <property type="match status" value="1"/>
</dbReference>
<dbReference type="OMA" id="AYGRRIF"/>
<accession>A0A9J6G1Y6</accession>
<evidence type="ECO:0000313" key="2">
    <source>
        <dbReference type="EMBL" id="KAH9369067.1"/>
    </source>
</evidence>
<keyword evidence="3" id="KW-1185">Reference proteome</keyword>
<reference evidence="2 3" key="1">
    <citation type="journal article" date="2020" name="Cell">
        <title>Large-Scale Comparative Analyses of Tick Genomes Elucidate Their Genetic Diversity and Vector Capacities.</title>
        <authorList>
            <consortium name="Tick Genome and Microbiome Consortium (TIGMIC)"/>
            <person name="Jia N."/>
            <person name="Wang J."/>
            <person name="Shi W."/>
            <person name="Du L."/>
            <person name="Sun Y."/>
            <person name="Zhan W."/>
            <person name="Jiang J.F."/>
            <person name="Wang Q."/>
            <person name="Zhang B."/>
            <person name="Ji P."/>
            <person name="Bell-Sakyi L."/>
            <person name="Cui X.M."/>
            <person name="Yuan T.T."/>
            <person name="Jiang B.G."/>
            <person name="Yang W.F."/>
            <person name="Lam T.T."/>
            <person name="Chang Q.C."/>
            <person name="Ding S.J."/>
            <person name="Wang X.J."/>
            <person name="Zhu J.G."/>
            <person name="Ruan X.D."/>
            <person name="Zhao L."/>
            <person name="Wei J.T."/>
            <person name="Ye R.Z."/>
            <person name="Que T.C."/>
            <person name="Du C.H."/>
            <person name="Zhou Y.H."/>
            <person name="Cheng J.X."/>
            <person name="Dai P.F."/>
            <person name="Guo W.B."/>
            <person name="Han X.H."/>
            <person name="Huang E.J."/>
            <person name="Li L.F."/>
            <person name="Wei W."/>
            <person name="Gao Y.C."/>
            <person name="Liu J.Z."/>
            <person name="Shao H.Z."/>
            <person name="Wang X."/>
            <person name="Wang C.C."/>
            <person name="Yang T.C."/>
            <person name="Huo Q.B."/>
            <person name="Li W."/>
            <person name="Chen H.Y."/>
            <person name="Chen S.E."/>
            <person name="Zhou L.G."/>
            <person name="Ni X.B."/>
            <person name="Tian J.H."/>
            <person name="Sheng Y."/>
            <person name="Liu T."/>
            <person name="Pan Y.S."/>
            <person name="Xia L.Y."/>
            <person name="Li J."/>
            <person name="Zhao F."/>
            <person name="Cao W.C."/>
        </authorList>
    </citation>
    <scope>NUCLEOTIDE SEQUENCE [LARGE SCALE GENOMIC DNA]</scope>
    <source>
        <strain evidence="2">HaeL-2018</strain>
    </source>
</reference>
<gene>
    <name evidence="2" type="ORF">HPB48_002587</name>
</gene>
<dbReference type="InterPro" id="IPR036865">
    <property type="entry name" value="CRAL-TRIO_dom_sf"/>
</dbReference>
<dbReference type="CDD" id="cd00170">
    <property type="entry name" value="SEC14"/>
    <property type="match status" value="1"/>
</dbReference>
<dbReference type="GO" id="GO:1902936">
    <property type="term" value="F:phosphatidylinositol bisphosphate binding"/>
    <property type="evidence" value="ECO:0007669"/>
    <property type="project" value="TreeGrafter"/>
</dbReference>
<feature type="domain" description="CRAL/TRIO N-terminal" evidence="1">
    <location>
        <begin position="130"/>
        <end position="155"/>
    </location>
</feature>
<dbReference type="EMBL" id="JABSTR010000004">
    <property type="protein sequence ID" value="KAH9369067.1"/>
    <property type="molecule type" value="Genomic_DNA"/>
</dbReference>
<dbReference type="Proteomes" id="UP000821853">
    <property type="component" value="Chromosome 2"/>
</dbReference>
<dbReference type="InterPro" id="IPR036273">
    <property type="entry name" value="CRAL/TRIO_N_dom_sf"/>
</dbReference>
<dbReference type="Gene3D" id="1.10.8.20">
    <property type="entry name" value="N-terminal domain of phosphatidylinositol transfer protein sec14p"/>
    <property type="match status" value="1"/>
</dbReference>
<evidence type="ECO:0000313" key="3">
    <source>
        <dbReference type="Proteomes" id="UP000821853"/>
    </source>
</evidence>
<dbReference type="PANTHER" id="PTHR10174:SF130">
    <property type="entry name" value="ALPHA-TOCOPHEROL TRANSFER PROTEIN-LIKE"/>
    <property type="match status" value="1"/>
</dbReference>
<dbReference type="OrthoDB" id="75724at2759"/>
<dbReference type="PANTHER" id="PTHR10174">
    <property type="entry name" value="ALPHA-TOCOPHEROL TRANSFER PROTEIN-RELATED"/>
    <property type="match status" value="1"/>
</dbReference>
<dbReference type="VEuPathDB" id="VectorBase:HLOH_043577"/>
<dbReference type="SMART" id="SM01100">
    <property type="entry name" value="CRAL_TRIO_N"/>
    <property type="match status" value="1"/>
</dbReference>
<name>A0A9J6G1Y6_HAELO</name>
<organism evidence="2 3">
    <name type="scientific">Haemaphysalis longicornis</name>
    <name type="common">Bush tick</name>
    <dbReference type="NCBI Taxonomy" id="44386"/>
    <lineage>
        <taxon>Eukaryota</taxon>
        <taxon>Metazoa</taxon>
        <taxon>Ecdysozoa</taxon>
        <taxon>Arthropoda</taxon>
        <taxon>Chelicerata</taxon>
        <taxon>Arachnida</taxon>
        <taxon>Acari</taxon>
        <taxon>Parasitiformes</taxon>
        <taxon>Ixodida</taxon>
        <taxon>Ixodoidea</taxon>
        <taxon>Ixodidae</taxon>
        <taxon>Haemaphysalinae</taxon>
        <taxon>Haemaphysalis</taxon>
    </lineage>
</organism>
<dbReference type="SUPFAM" id="SSF52087">
    <property type="entry name" value="CRAL/TRIO domain"/>
    <property type="match status" value="1"/>
</dbReference>
<dbReference type="AlphaFoldDB" id="A0A9J6G1Y6"/>
<comment type="caution">
    <text evidence="2">The sequence shown here is derived from an EMBL/GenBank/DDBJ whole genome shotgun (WGS) entry which is preliminary data.</text>
</comment>
<sequence>MFLLSAKYIVELFPQNISFSYDFSVEKTKKSTETIKNLISAFLCNREASAFVGIQSAAPPRVLSPQPAVNEMYTKKSPQDEFDTSEGALPFSLQQIGELELGETPRRRKESLALLLQLLSEDQDLNPRKDMHFLLRFLRVRKYNVEATFRSVQKYYRIRHASGPVFHDFLPSKVTPAARKLMMILPNKDVHGRPIFLYKFGSWVPEQSSYVEGHRAIMLCLEHLAKDPVTQTLGLTILFDYEGITVDKVLRLEHWTDQTADGVLAVQLRLHGVKFDNLHKEISPDVLPKEYGGQAPPLDFDGFWKGLESHDDDYRKDSSYGYTRRHDMDFATEAEIEDELSFL</sequence>
<dbReference type="InterPro" id="IPR011074">
    <property type="entry name" value="CRAL/TRIO_N_dom"/>
</dbReference>
<dbReference type="InterPro" id="IPR001251">
    <property type="entry name" value="CRAL-TRIO_dom"/>
</dbReference>
<dbReference type="GO" id="GO:0016020">
    <property type="term" value="C:membrane"/>
    <property type="evidence" value="ECO:0007669"/>
    <property type="project" value="TreeGrafter"/>
</dbReference>
<dbReference type="SUPFAM" id="SSF46938">
    <property type="entry name" value="CRAL/TRIO N-terminal domain"/>
    <property type="match status" value="1"/>
</dbReference>
<protein>
    <recommendedName>
        <fullName evidence="1">CRAL/TRIO N-terminal domain-containing protein</fullName>
    </recommendedName>
</protein>
<dbReference type="PRINTS" id="PR00180">
    <property type="entry name" value="CRETINALDHBP"/>
</dbReference>
<dbReference type="Pfam" id="PF00650">
    <property type="entry name" value="CRAL_TRIO"/>
    <property type="match status" value="1"/>
</dbReference>